<evidence type="ECO:0000313" key="7">
    <source>
        <dbReference type="Proteomes" id="UP000316270"/>
    </source>
</evidence>
<feature type="transmembrane region" description="Helical" evidence="5">
    <location>
        <begin position="172"/>
        <end position="191"/>
    </location>
</feature>
<dbReference type="OrthoDB" id="2830640at2759"/>
<keyword evidence="4 5" id="KW-0472">Membrane</keyword>
<organism evidence="6 7">
    <name type="scientific">Venturia effusa</name>
    <dbReference type="NCBI Taxonomy" id="50376"/>
    <lineage>
        <taxon>Eukaryota</taxon>
        <taxon>Fungi</taxon>
        <taxon>Dikarya</taxon>
        <taxon>Ascomycota</taxon>
        <taxon>Pezizomycotina</taxon>
        <taxon>Dothideomycetes</taxon>
        <taxon>Pleosporomycetidae</taxon>
        <taxon>Venturiales</taxon>
        <taxon>Venturiaceae</taxon>
        <taxon>Venturia</taxon>
    </lineage>
</organism>
<name>A0A517L9U1_9PEZI</name>
<reference evidence="6 7" key="1">
    <citation type="submission" date="2019-07" db="EMBL/GenBank/DDBJ databases">
        <title>Finished genome of Venturia effusa.</title>
        <authorList>
            <person name="Young C.A."/>
            <person name="Cox M.P."/>
            <person name="Ganley A.R.D."/>
            <person name="David W.J."/>
        </authorList>
    </citation>
    <scope>NUCLEOTIDE SEQUENCE [LARGE SCALE GENOMIC DNA]</scope>
    <source>
        <strain evidence="7">albino</strain>
    </source>
</reference>
<feature type="transmembrane region" description="Helical" evidence="5">
    <location>
        <begin position="134"/>
        <end position="152"/>
    </location>
</feature>
<evidence type="ECO:0000256" key="2">
    <source>
        <dbReference type="ARBA" id="ARBA00022692"/>
    </source>
</evidence>
<keyword evidence="3 5" id="KW-1133">Transmembrane helix</keyword>
<dbReference type="Gene3D" id="1.20.58.340">
    <property type="entry name" value="Magnesium transport protein CorA, transmembrane region"/>
    <property type="match status" value="1"/>
</dbReference>
<gene>
    <name evidence="6" type="ORF">FKW77_008686</name>
</gene>
<evidence type="ECO:0000256" key="4">
    <source>
        <dbReference type="ARBA" id="ARBA00023136"/>
    </source>
</evidence>
<protein>
    <submittedName>
        <fullName evidence="6">Uncharacterized protein</fullName>
    </submittedName>
</protein>
<evidence type="ECO:0000256" key="5">
    <source>
        <dbReference type="SAM" id="Phobius"/>
    </source>
</evidence>
<dbReference type="AlphaFoldDB" id="A0A517L9U1"/>
<evidence type="ECO:0000256" key="1">
    <source>
        <dbReference type="ARBA" id="ARBA00004141"/>
    </source>
</evidence>
<dbReference type="STRING" id="50376.A0A517L9U1"/>
<dbReference type="SUPFAM" id="SSF144083">
    <property type="entry name" value="Magnesium transport protein CorA, transmembrane region"/>
    <property type="match status" value="1"/>
</dbReference>
<dbReference type="InterPro" id="IPR045863">
    <property type="entry name" value="CorA_TM1_TM2"/>
</dbReference>
<comment type="subcellular location">
    <subcellularLocation>
        <location evidence="1">Membrane</location>
        <topology evidence="1">Multi-pass membrane protein</topology>
    </subcellularLocation>
</comment>
<evidence type="ECO:0000256" key="3">
    <source>
        <dbReference type="ARBA" id="ARBA00022989"/>
    </source>
</evidence>
<keyword evidence="2 5" id="KW-0812">Transmembrane</keyword>
<evidence type="ECO:0000313" key="6">
    <source>
        <dbReference type="EMBL" id="QDS72395.1"/>
    </source>
</evidence>
<dbReference type="GO" id="GO:0016020">
    <property type="term" value="C:membrane"/>
    <property type="evidence" value="ECO:0007669"/>
    <property type="project" value="UniProtKB-SubCell"/>
</dbReference>
<accession>A0A517L9U1</accession>
<keyword evidence="7" id="KW-1185">Reference proteome</keyword>
<proteinExistence type="predicted"/>
<dbReference type="Proteomes" id="UP000316270">
    <property type="component" value="Chromosome 7"/>
</dbReference>
<dbReference type="EMBL" id="CP042191">
    <property type="protein sequence ID" value="QDS72395.1"/>
    <property type="molecule type" value="Genomic_DNA"/>
</dbReference>
<sequence>MADRDADLAEYSKEVGKSLSQLGLDQAVLSLQISAETYLRNAESVRWTDDFPENGRESYKMLCQKVLHIDDYVEQQFQDLKVYLVFTQERARTLMTVLFNLIARQDVNASIELAKDSRTIALAAKNDSSSMKTIAVMTMLFLPGTFFAALFSTPMLDWNASGSQVIQPRFGYYWAFTIPCTIAVFICWYFITKRQKATEAKEDLEERAKVVQRTNTFSSMADAEHPVKPTLKQKAQVLAKRLPRWRQDVKPPAI</sequence>